<feature type="domain" description="N-acetyltransferase" evidence="4">
    <location>
        <begin position="108"/>
        <end position="279"/>
    </location>
</feature>
<feature type="region of interest" description="Disordered" evidence="3">
    <location>
        <begin position="1"/>
        <end position="112"/>
    </location>
</feature>
<evidence type="ECO:0000256" key="3">
    <source>
        <dbReference type="SAM" id="MobiDB-lite"/>
    </source>
</evidence>
<dbReference type="InterPro" id="IPR016181">
    <property type="entry name" value="Acyl_CoA_acyltransferase"/>
</dbReference>
<feature type="compositionally biased region" description="Low complexity" evidence="3">
    <location>
        <begin position="73"/>
        <end position="94"/>
    </location>
</feature>
<dbReference type="Pfam" id="PF00583">
    <property type="entry name" value="Acetyltransf_1"/>
    <property type="match status" value="1"/>
</dbReference>
<dbReference type="InterPro" id="IPR000182">
    <property type="entry name" value="GNAT_dom"/>
</dbReference>
<evidence type="ECO:0000256" key="1">
    <source>
        <dbReference type="ARBA" id="ARBA00022679"/>
    </source>
</evidence>
<reference evidence="5 6" key="1">
    <citation type="submission" date="2016-09" db="EMBL/GenBank/DDBJ databases">
        <authorList>
            <person name="Capua I."/>
            <person name="De Benedictis P."/>
            <person name="Joannis T."/>
            <person name="Lombin L.H."/>
            <person name="Cattoli G."/>
        </authorList>
    </citation>
    <scope>NUCLEOTIDE SEQUENCE [LARGE SCALE GENOMIC DNA]</scope>
    <source>
        <strain evidence="5 6">IMI 309357</strain>
    </source>
</reference>
<dbReference type="GO" id="GO:0007064">
    <property type="term" value="P:mitotic sister chromatid cohesion"/>
    <property type="evidence" value="ECO:0007669"/>
    <property type="project" value="TreeGrafter"/>
</dbReference>
<dbReference type="RefSeq" id="XP_022476548.1">
    <property type="nucleotide sequence ID" value="XM_022616843.1"/>
</dbReference>
<dbReference type="GeneID" id="34558353"/>
<dbReference type="OrthoDB" id="47374at2759"/>
<accession>A0A1G4BD89</accession>
<evidence type="ECO:0000259" key="4">
    <source>
        <dbReference type="PROSITE" id="PS51186"/>
    </source>
</evidence>
<name>A0A1G4BD89_9PEZI</name>
<dbReference type="PANTHER" id="PTHR42919">
    <property type="entry name" value="N-ALPHA-ACETYLTRANSFERASE"/>
    <property type="match status" value="1"/>
</dbReference>
<dbReference type="Gene3D" id="3.40.630.30">
    <property type="match status" value="1"/>
</dbReference>
<evidence type="ECO:0000256" key="2">
    <source>
        <dbReference type="ARBA" id="ARBA00023315"/>
    </source>
</evidence>
<protein>
    <submittedName>
        <fullName evidence="5">Acetyltransferase</fullName>
    </submittedName>
</protein>
<evidence type="ECO:0000313" key="6">
    <source>
        <dbReference type="Proteomes" id="UP000176998"/>
    </source>
</evidence>
<feature type="compositionally biased region" description="Polar residues" evidence="3">
    <location>
        <begin position="321"/>
        <end position="334"/>
    </location>
</feature>
<sequence length="385" mass="40952">MSLPQTSTMKQPPTQSSIKSFFQPRQQPSYAPPPLSSKYAPAPSSTGTAAAAPPPTTKTPIPTASTSPPPPKTTTTTTTTTTSSPPRPTIATPPTSQPPASTPLHPNASIRPISDQDLQPFRRINSLLLPVAYPETFYAAALTGPFSRVLTWREQPITNFSQEIVVGGVVARIEPSPFPSATPTPTRLEHALYIQSLALLSPYRSHGLATAVVDHLVAAAANSSPDINLRHIYAHVWTDNEEGMRWYAARGFERYGEPLQGYYIKLRPDSAWIVRRSVGPLSIGSGSSSERATAPPMPGPTAAVANLPPMNGGSSGPPPSLSRTISGQSFQNRRAATEWNDLPDEMASAKLAPPLSNGGSGTSSRSSSKARKKKDRSYPAAAFQG</sequence>
<dbReference type="Proteomes" id="UP000176998">
    <property type="component" value="Unassembled WGS sequence"/>
</dbReference>
<organism evidence="5 6">
    <name type="scientific">Colletotrichum orchidophilum</name>
    <dbReference type="NCBI Taxonomy" id="1209926"/>
    <lineage>
        <taxon>Eukaryota</taxon>
        <taxon>Fungi</taxon>
        <taxon>Dikarya</taxon>
        <taxon>Ascomycota</taxon>
        <taxon>Pezizomycotina</taxon>
        <taxon>Sordariomycetes</taxon>
        <taxon>Hypocreomycetidae</taxon>
        <taxon>Glomerellales</taxon>
        <taxon>Glomerellaceae</taxon>
        <taxon>Colletotrichum</taxon>
    </lineage>
</organism>
<proteinExistence type="predicted"/>
<feature type="compositionally biased region" description="Polar residues" evidence="3">
    <location>
        <begin position="1"/>
        <end position="29"/>
    </location>
</feature>
<keyword evidence="6" id="KW-1185">Reference proteome</keyword>
<keyword evidence="2" id="KW-0012">Acyltransferase</keyword>
<keyword evidence="1 5" id="KW-0808">Transferase</keyword>
<dbReference type="GO" id="GO:0031415">
    <property type="term" value="C:NatA complex"/>
    <property type="evidence" value="ECO:0007669"/>
    <property type="project" value="TreeGrafter"/>
</dbReference>
<dbReference type="AlphaFoldDB" id="A0A1G4BD89"/>
<dbReference type="SUPFAM" id="SSF55729">
    <property type="entry name" value="Acyl-CoA N-acyltransferases (Nat)"/>
    <property type="match status" value="1"/>
</dbReference>
<dbReference type="PANTHER" id="PTHR42919:SF8">
    <property type="entry name" value="N-ALPHA-ACETYLTRANSFERASE 50"/>
    <property type="match status" value="1"/>
</dbReference>
<dbReference type="STRING" id="1209926.A0A1G4BD89"/>
<feature type="region of interest" description="Disordered" evidence="3">
    <location>
        <begin position="283"/>
        <end position="385"/>
    </location>
</feature>
<gene>
    <name evidence="5" type="ORF">CORC01_05199</name>
</gene>
<dbReference type="GO" id="GO:0016747">
    <property type="term" value="F:acyltransferase activity, transferring groups other than amino-acyl groups"/>
    <property type="evidence" value="ECO:0007669"/>
    <property type="project" value="InterPro"/>
</dbReference>
<feature type="compositionally biased region" description="Low complexity" evidence="3">
    <location>
        <begin position="40"/>
        <end position="51"/>
    </location>
</feature>
<dbReference type="EMBL" id="MJBS01000036">
    <property type="protein sequence ID" value="OHE99399.1"/>
    <property type="molecule type" value="Genomic_DNA"/>
</dbReference>
<dbReference type="InterPro" id="IPR051556">
    <property type="entry name" value="N-term/lysine_N-AcTrnsfr"/>
</dbReference>
<dbReference type="CDD" id="cd04301">
    <property type="entry name" value="NAT_SF"/>
    <property type="match status" value="1"/>
</dbReference>
<dbReference type="PROSITE" id="PS51186">
    <property type="entry name" value="GNAT"/>
    <property type="match status" value="1"/>
</dbReference>
<evidence type="ECO:0000313" key="5">
    <source>
        <dbReference type="EMBL" id="OHE99399.1"/>
    </source>
</evidence>
<comment type="caution">
    <text evidence="5">The sequence shown here is derived from an EMBL/GenBank/DDBJ whole genome shotgun (WGS) entry which is preliminary data.</text>
</comment>